<dbReference type="EMBL" id="CP014060">
    <property type="protein sequence ID" value="AUZ18068.1"/>
    <property type="molecule type" value="Genomic_DNA"/>
</dbReference>
<evidence type="ECO:0000313" key="2">
    <source>
        <dbReference type="Proteomes" id="UP000060602"/>
    </source>
</evidence>
<sequence length="105" mass="11958">MKIKESDGSVVDVFSIYWLGAETYFYGLQAGHGGLQAYRLEEVTIVEREMNFKTLFFSNGSAHGVNHWALIQEGLLDDLLELDKVAYERFVAILKSERVLSDGFY</sequence>
<proteinExistence type="predicted"/>
<reference evidence="2" key="1">
    <citation type="submission" date="2015-12" db="EMBL/GenBank/DDBJ databases">
        <title>FDA dAtabase for Regulatory Grade micrObial Sequences (FDA-ARGOS): Supporting development and validation of Infectious Disease Dx tests.</title>
        <authorList>
            <person name="Case J."/>
            <person name="Tallon L."/>
            <person name="Sadzewicz L."/>
            <person name="Sengamalay N."/>
            <person name="Ott S."/>
            <person name="Godinez A."/>
            <person name="Nagaraj S."/>
            <person name="Nadendla S."/>
            <person name="Sichtig H."/>
        </authorList>
    </citation>
    <scope>NUCLEOTIDE SEQUENCE [LARGE SCALE GENOMIC DNA]</scope>
    <source>
        <strain evidence="2">FDAARGOS_147</strain>
    </source>
</reference>
<gene>
    <name evidence="1" type="ORF">AL504_31500</name>
</gene>
<evidence type="ECO:0000313" key="1">
    <source>
        <dbReference type="EMBL" id="AUZ18068.1"/>
    </source>
</evidence>
<dbReference type="Proteomes" id="UP000060602">
    <property type="component" value="Chromosome"/>
</dbReference>
<dbReference type="AlphaFoldDB" id="A0A2L0PTN2"/>
<protein>
    <submittedName>
        <fullName evidence="1">Uncharacterized protein</fullName>
    </submittedName>
</protein>
<accession>A0A2L0PTN2</accession>
<organism evidence="1 2">
    <name type="scientific">Alcaligenes xylosoxydans xylosoxydans</name>
    <name type="common">Achromobacter xylosoxidans</name>
    <dbReference type="NCBI Taxonomy" id="85698"/>
    <lineage>
        <taxon>Bacteria</taxon>
        <taxon>Pseudomonadati</taxon>
        <taxon>Pseudomonadota</taxon>
        <taxon>Betaproteobacteria</taxon>
        <taxon>Burkholderiales</taxon>
        <taxon>Alcaligenaceae</taxon>
        <taxon>Achromobacter</taxon>
    </lineage>
</organism>
<name>A0A2L0PTN2_ALCXX</name>
<dbReference type="RefSeq" id="WP_081105060.1">
    <property type="nucleotide sequence ID" value="NZ_CP014060.2"/>
</dbReference>